<feature type="transmembrane region" description="Helical" evidence="9">
    <location>
        <begin position="70"/>
        <end position="91"/>
    </location>
</feature>
<dbReference type="Gene3D" id="1.20.1070.10">
    <property type="entry name" value="Rhodopsin 7-helix transmembrane proteins"/>
    <property type="match status" value="1"/>
</dbReference>
<evidence type="ECO:0000259" key="10">
    <source>
        <dbReference type="PROSITE" id="PS50262"/>
    </source>
</evidence>
<dbReference type="PANTHER" id="PTHR24240">
    <property type="entry name" value="OPSIN"/>
    <property type="match status" value="1"/>
</dbReference>
<dbReference type="PRINTS" id="PR00237">
    <property type="entry name" value="GPCRRHODOPSN"/>
</dbReference>
<dbReference type="EMBL" id="JBJQND010000015">
    <property type="protein sequence ID" value="KAL3853530.1"/>
    <property type="molecule type" value="Genomic_DNA"/>
</dbReference>
<keyword evidence="4 8" id="KW-0297">G-protein coupled receptor</keyword>
<dbReference type="Pfam" id="PF00001">
    <property type="entry name" value="7tm_1"/>
    <property type="match status" value="1"/>
</dbReference>
<dbReference type="EMBL" id="JBJQND010000015">
    <property type="protein sequence ID" value="KAL3853532.1"/>
    <property type="molecule type" value="Genomic_DNA"/>
</dbReference>
<comment type="caution">
    <text evidence="11">The sequence shown here is derived from an EMBL/GenBank/DDBJ whole genome shotgun (WGS) entry which is preliminary data.</text>
</comment>
<evidence type="ECO:0000313" key="13">
    <source>
        <dbReference type="Proteomes" id="UP001634394"/>
    </source>
</evidence>
<keyword evidence="13" id="KW-1185">Reference proteome</keyword>
<accession>A0ABD3UWS4</accession>
<feature type="transmembrane region" description="Helical" evidence="9">
    <location>
        <begin position="194"/>
        <end position="217"/>
    </location>
</feature>
<name>A0ABD3UWS4_SINWO</name>
<dbReference type="Proteomes" id="UP001634394">
    <property type="component" value="Unassembled WGS sequence"/>
</dbReference>
<dbReference type="GO" id="GO:0004930">
    <property type="term" value="F:G protein-coupled receptor activity"/>
    <property type="evidence" value="ECO:0007669"/>
    <property type="project" value="UniProtKB-KW"/>
</dbReference>
<dbReference type="InterPro" id="IPR000276">
    <property type="entry name" value="GPCR_Rhodpsn"/>
</dbReference>
<evidence type="ECO:0000313" key="11">
    <source>
        <dbReference type="EMBL" id="KAL3853530.1"/>
    </source>
</evidence>
<evidence type="ECO:0000256" key="3">
    <source>
        <dbReference type="ARBA" id="ARBA00022989"/>
    </source>
</evidence>
<evidence type="ECO:0000256" key="5">
    <source>
        <dbReference type="ARBA" id="ARBA00023136"/>
    </source>
</evidence>
<dbReference type="CDD" id="cd00637">
    <property type="entry name" value="7tm_classA_rhodopsin-like"/>
    <property type="match status" value="1"/>
</dbReference>
<evidence type="ECO:0000256" key="4">
    <source>
        <dbReference type="ARBA" id="ARBA00023040"/>
    </source>
</evidence>
<evidence type="ECO:0000256" key="7">
    <source>
        <dbReference type="ARBA" id="ARBA00023224"/>
    </source>
</evidence>
<evidence type="ECO:0000256" key="8">
    <source>
        <dbReference type="RuleBase" id="RU000688"/>
    </source>
</evidence>
<protein>
    <recommendedName>
        <fullName evidence="10">G-protein coupled receptors family 1 profile domain-containing protein</fullName>
    </recommendedName>
</protein>
<comment type="similarity">
    <text evidence="8">Belongs to the G-protein coupled receptor 1 family.</text>
</comment>
<keyword evidence="7 8" id="KW-0807">Transducer</keyword>
<evidence type="ECO:0000256" key="1">
    <source>
        <dbReference type="ARBA" id="ARBA00004141"/>
    </source>
</evidence>
<keyword evidence="5 9" id="KW-0472">Membrane</keyword>
<reference evidence="11 13" key="1">
    <citation type="submission" date="2024-11" db="EMBL/GenBank/DDBJ databases">
        <title>Chromosome-level genome assembly of the freshwater bivalve Anodonta woodiana.</title>
        <authorList>
            <person name="Chen X."/>
        </authorList>
    </citation>
    <scope>NUCLEOTIDE SEQUENCE [LARGE SCALE GENOMIC DNA]</scope>
    <source>
        <strain evidence="11">MN2024</strain>
        <tissue evidence="11">Gills</tissue>
    </source>
</reference>
<feature type="transmembrane region" description="Helical" evidence="9">
    <location>
        <begin position="254"/>
        <end position="273"/>
    </location>
</feature>
<keyword evidence="6 8" id="KW-0675">Receptor</keyword>
<keyword evidence="3 9" id="KW-1133">Transmembrane helix</keyword>
<feature type="transmembrane region" description="Helical" evidence="9">
    <location>
        <begin position="111"/>
        <end position="129"/>
    </location>
</feature>
<feature type="transmembrane region" description="Helical" evidence="9">
    <location>
        <begin position="31"/>
        <end position="58"/>
    </location>
</feature>
<evidence type="ECO:0000256" key="9">
    <source>
        <dbReference type="SAM" id="Phobius"/>
    </source>
</evidence>
<dbReference type="PROSITE" id="PS50262">
    <property type="entry name" value="G_PROTEIN_RECEP_F1_2"/>
    <property type="match status" value="1"/>
</dbReference>
<evidence type="ECO:0000313" key="12">
    <source>
        <dbReference type="EMBL" id="KAL3853532.1"/>
    </source>
</evidence>
<gene>
    <name evidence="11" type="ORF">ACJMK2_017065</name>
    <name evidence="12" type="ORF">ACJMK2_017067</name>
</gene>
<evidence type="ECO:0000256" key="2">
    <source>
        <dbReference type="ARBA" id="ARBA00022692"/>
    </source>
</evidence>
<keyword evidence="2 8" id="KW-0812">Transmembrane</keyword>
<dbReference type="PROSITE" id="PS00237">
    <property type="entry name" value="G_PROTEIN_RECEP_F1_1"/>
    <property type="match status" value="1"/>
</dbReference>
<sequence>MFTKMIILEEAEMNSTIKRETELKEEEKDTMFLYVAVILMSFIIVVGCIGNLLVITVVKTTRKLQTASNIFVVNLSMCDLLYVTCVLPFNIYTYLQNGWFLSEHLCKFTGFLGYTLTGTTIITITLIAFNRYKLVHDIHSYKWTFQKKNMLFMIAFAWTVPVLLMIPPLTQVWGRFGYEHMLGICNLLLEYESQLFKLFLLIFRAGIPVVLITHFYIKIFRTTRSSHRRLEKISSTVRSLETSNHRKEMHLTKMMITIFLVFIVSYFPCTITGMIDWNHVLSRRFHMFCAISTYIGSAVNPLIYGLMNSQFRRAYRRLLCCCLKRKNHGSPASHVVIHRVYNLNDILLTKSNEL</sequence>
<organism evidence="11 13">
    <name type="scientific">Sinanodonta woodiana</name>
    <name type="common">Chinese pond mussel</name>
    <name type="synonym">Anodonta woodiana</name>
    <dbReference type="NCBI Taxonomy" id="1069815"/>
    <lineage>
        <taxon>Eukaryota</taxon>
        <taxon>Metazoa</taxon>
        <taxon>Spiralia</taxon>
        <taxon>Lophotrochozoa</taxon>
        <taxon>Mollusca</taxon>
        <taxon>Bivalvia</taxon>
        <taxon>Autobranchia</taxon>
        <taxon>Heteroconchia</taxon>
        <taxon>Palaeoheterodonta</taxon>
        <taxon>Unionida</taxon>
        <taxon>Unionoidea</taxon>
        <taxon>Unionidae</taxon>
        <taxon>Unioninae</taxon>
        <taxon>Sinanodonta</taxon>
    </lineage>
</organism>
<feature type="transmembrane region" description="Helical" evidence="9">
    <location>
        <begin position="285"/>
        <end position="307"/>
    </location>
</feature>
<dbReference type="SUPFAM" id="SSF81321">
    <property type="entry name" value="Family A G protein-coupled receptor-like"/>
    <property type="match status" value="1"/>
</dbReference>
<dbReference type="InterPro" id="IPR017452">
    <property type="entry name" value="GPCR_Rhodpsn_7TM"/>
</dbReference>
<evidence type="ECO:0000256" key="6">
    <source>
        <dbReference type="ARBA" id="ARBA00023170"/>
    </source>
</evidence>
<comment type="subcellular location">
    <subcellularLocation>
        <location evidence="1">Membrane</location>
        <topology evidence="1">Multi-pass membrane protein</topology>
    </subcellularLocation>
</comment>
<dbReference type="InterPro" id="IPR050125">
    <property type="entry name" value="GPCR_opsins"/>
</dbReference>
<proteinExistence type="inferred from homology"/>
<dbReference type="AlphaFoldDB" id="A0ABD3UWS4"/>
<feature type="domain" description="G-protein coupled receptors family 1 profile" evidence="10">
    <location>
        <begin position="50"/>
        <end position="304"/>
    </location>
</feature>
<dbReference type="SMART" id="SM01381">
    <property type="entry name" value="7TM_GPCR_Srsx"/>
    <property type="match status" value="1"/>
</dbReference>
<dbReference type="GO" id="GO:0016020">
    <property type="term" value="C:membrane"/>
    <property type="evidence" value="ECO:0007669"/>
    <property type="project" value="UniProtKB-SubCell"/>
</dbReference>
<feature type="transmembrane region" description="Helical" evidence="9">
    <location>
        <begin position="150"/>
        <end position="174"/>
    </location>
</feature>